<dbReference type="InterPro" id="IPR029332">
    <property type="entry name" value="PEHE_dom"/>
</dbReference>
<feature type="compositionally biased region" description="Basic and acidic residues" evidence="1">
    <location>
        <begin position="245"/>
        <end position="258"/>
    </location>
</feature>
<feature type="region of interest" description="Disordered" evidence="1">
    <location>
        <begin position="171"/>
        <end position="289"/>
    </location>
</feature>
<dbReference type="PANTHER" id="PTHR21656:SF2">
    <property type="entry name" value="MALE-SPECIFIC LETHAL 1 HOMOLOG"/>
    <property type="match status" value="1"/>
</dbReference>
<organism evidence="3 4">
    <name type="scientific">Aplysia californica</name>
    <name type="common">California sea hare</name>
    <dbReference type="NCBI Taxonomy" id="6500"/>
    <lineage>
        <taxon>Eukaryota</taxon>
        <taxon>Metazoa</taxon>
        <taxon>Spiralia</taxon>
        <taxon>Lophotrochozoa</taxon>
        <taxon>Mollusca</taxon>
        <taxon>Gastropoda</taxon>
        <taxon>Heterobranchia</taxon>
        <taxon>Euthyneura</taxon>
        <taxon>Tectipleura</taxon>
        <taxon>Aplysiida</taxon>
        <taxon>Aplysioidea</taxon>
        <taxon>Aplysiidae</taxon>
        <taxon>Aplysia</taxon>
    </lineage>
</organism>
<evidence type="ECO:0000313" key="3">
    <source>
        <dbReference type="Proteomes" id="UP000694888"/>
    </source>
</evidence>
<feature type="compositionally biased region" description="Basic and acidic residues" evidence="1">
    <location>
        <begin position="73"/>
        <end position="82"/>
    </location>
</feature>
<feature type="region of interest" description="Disordered" evidence="1">
    <location>
        <begin position="69"/>
        <end position="96"/>
    </location>
</feature>
<accession>A0ABM0JWG8</accession>
<evidence type="ECO:0000313" key="4">
    <source>
        <dbReference type="RefSeq" id="XP_005103149.1"/>
    </source>
</evidence>
<feature type="compositionally biased region" description="Basic and acidic residues" evidence="1">
    <location>
        <begin position="269"/>
        <end position="278"/>
    </location>
</feature>
<feature type="compositionally biased region" description="Polar residues" evidence="1">
    <location>
        <begin position="84"/>
        <end position="96"/>
    </location>
</feature>
<evidence type="ECO:0000256" key="1">
    <source>
        <dbReference type="SAM" id="MobiDB-lite"/>
    </source>
</evidence>
<sequence>MKRSTMKSNIGVQPKCRPEGRLFPRRKVASKSLLLNGVGDFDMELSLAIQESLKYAKEKEDEVKQTTMLNSHAHSDKEDKCESGSVSNNGTEQSRTLNKAVSAVPMASAATSSDWAAEEVGRLKDLLLTQAELIQCQQDELIKKDKEIQALITGKDALQCRLERMERRMSILKHREEPQEGPSTKNGDDAMAKVSGSTHSNSVPKGKSEVSRKEFKRKRRGTKSNFSQRKQHKHRKLELSPAETASEKEESDDNRSSADSDDEEDDQTDSDHDSNEKENESDEDAGVSEIEEKIIDYPIMQTETLYHLYYPKHVFASVDTSTIPERPSQLDVETPSWRLKPLTNMYQLEGTENITDEAYYKRHQKFEMEEKRRKRWDLQRIRELRVFEKLQKQKEDELRASQDEVDVETFLPSVQDLKHIEVTESLPVMAFGQPVPYVSPAEFEIPWEVSSSGLASSSRQRSNSSHSRRH</sequence>
<feature type="region of interest" description="Disordered" evidence="1">
    <location>
        <begin position="451"/>
        <end position="470"/>
    </location>
</feature>
<dbReference type="RefSeq" id="XP_005103149.1">
    <property type="nucleotide sequence ID" value="XM_005103092.3"/>
</dbReference>
<dbReference type="SMART" id="SM01300">
    <property type="entry name" value="PEHE"/>
    <property type="match status" value="1"/>
</dbReference>
<dbReference type="Proteomes" id="UP000694888">
    <property type="component" value="Unplaced"/>
</dbReference>
<dbReference type="InterPro" id="IPR026711">
    <property type="entry name" value="Msl-1"/>
</dbReference>
<name>A0ABM0JWG8_APLCA</name>
<evidence type="ECO:0000259" key="2">
    <source>
        <dbReference type="PROSITE" id="PS52052"/>
    </source>
</evidence>
<dbReference type="PROSITE" id="PS52052">
    <property type="entry name" value="PEHE"/>
    <property type="match status" value="1"/>
</dbReference>
<feature type="domain" description="PEHE" evidence="2">
    <location>
        <begin position="331"/>
        <end position="447"/>
    </location>
</feature>
<dbReference type="PANTHER" id="PTHR21656">
    <property type="entry name" value="MALE-SPECIFIC LETHAL-1 PROTEIN"/>
    <property type="match status" value="1"/>
</dbReference>
<dbReference type="Gene3D" id="1.20.5.170">
    <property type="match status" value="1"/>
</dbReference>
<keyword evidence="3" id="KW-1185">Reference proteome</keyword>
<reference evidence="4" key="1">
    <citation type="submission" date="2025-08" db="UniProtKB">
        <authorList>
            <consortium name="RefSeq"/>
        </authorList>
    </citation>
    <scope>IDENTIFICATION</scope>
</reference>
<protein>
    <submittedName>
        <fullName evidence="4">Male-specific lethal 1 homolog isoform X1</fullName>
    </submittedName>
</protein>
<dbReference type="GeneID" id="101848369"/>
<gene>
    <name evidence="4" type="primary">LOC101848369</name>
</gene>
<dbReference type="Pfam" id="PF15275">
    <property type="entry name" value="PEHE"/>
    <property type="match status" value="1"/>
</dbReference>
<dbReference type="Gene3D" id="6.10.250.2000">
    <property type="match status" value="1"/>
</dbReference>
<feature type="compositionally biased region" description="Acidic residues" evidence="1">
    <location>
        <begin position="259"/>
        <end position="268"/>
    </location>
</feature>
<proteinExistence type="predicted"/>